<dbReference type="Proteomes" id="UP001186944">
    <property type="component" value="Unassembled WGS sequence"/>
</dbReference>
<accession>A0AA88YUP6</accession>
<dbReference type="AlphaFoldDB" id="A0AA88YUP6"/>
<dbReference type="PANTHER" id="PTHR46599:SF3">
    <property type="entry name" value="PIGGYBAC TRANSPOSABLE ELEMENT-DERIVED PROTEIN 4"/>
    <property type="match status" value="1"/>
</dbReference>
<sequence>MESDSDNESDYALSESSEDENEDVGNYNVNRIWTNIADISTHEYPHEIQDFDRYYGPASPPNADSSPLEYFNNLTIPNEGKSLIKILVDETNRYANQYLNNSNYNPKPHSRTLDWHETDEEEMSAFLGLYLSMGILKKPTIESYWNQSDSSWLYNSPGFSTVMKRDRFQLLMSFLHCNDNEVYVPRGQDGHDPCHKFRPILDLVNGTFPSNYHASRDLTIDESMVGFKGISFYFK</sequence>
<dbReference type="InterPro" id="IPR029526">
    <property type="entry name" value="PGBD"/>
</dbReference>
<evidence type="ECO:0000256" key="1">
    <source>
        <dbReference type="SAM" id="MobiDB-lite"/>
    </source>
</evidence>
<proteinExistence type="predicted"/>
<evidence type="ECO:0000259" key="2">
    <source>
        <dbReference type="Pfam" id="PF13843"/>
    </source>
</evidence>
<organism evidence="3 4">
    <name type="scientific">Pinctada imbricata</name>
    <name type="common">Atlantic pearl-oyster</name>
    <name type="synonym">Pinctada martensii</name>
    <dbReference type="NCBI Taxonomy" id="66713"/>
    <lineage>
        <taxon>Eukaryota</taxon>
        <taxon>Metazoa</taxon>
        <taxon>Spiralia</taxon>
        <taxon>Lophotrochozoa</taxon>
        <taxon>Mollusca</taxon>
        <taxon>Bivalvia</taxon>
        <taxon>Autobranchia</taxon>
        <taxon>Pteriomorphia</taxon>
        <taxon>Pterioida</taxon>
        <taxon>Pterioidea</taxon>
        <taxon>Pteriidae</taxon>
        <taxon>Pinctada</taxon>
    </lineage>
</organism>
<comment type="caution">
    <text evidence="3">The sequence shown here is derived from an EMBL/GenBank/DDBJ whole genome shotgun (WGS) entry which is preliminary data.</text>
</comment>
<dbReference type="EMBL" id="VSWD01000001">
    <property type="protein sequence ID" value="KAK3108291.1"/>
    <property type="molecule type" value="Genomic_DNA"/>
</dbReference>
<feature type="domain" description="PiggyBac transposable element-derived protein" evidence="2">
    <location>
        <begin position="66"/>
        <end position="229"/>
    </location>
</feature>
<feature type="region of interest" description="Disordered" evidence="1">
    <location>
        <begin position="1"/>
        <end position="23"/>
    </location>
</feature>
<name>A0AA88YUP6_PINIB</name>
<dbReference type="PANTHER" id="PTHR46599">
    <property type="entry name" value="PIGGYBAC TRANSPOSABLE ELEMENT-DERIVED PROTEIN 4"/>
    <property type="match status" value="1"/>
</dbReference>
<dbReference type="Pfam" id="PF13843">
    <property type="entry name" value="DDE_Tnp_1_7"/>
    <property type="match status" value="1"/>
</dbReference>
<gene>
    <name evidence="3" type="ORF">FSP39_004996</name>
</gene>
<evidence type="ECO:0000313" key="4">
    <source>
        <dbReference type="Proteomes" id="UP001186944"/>
    </source>
</evidence>
<reference evidence="3" key="1">
    <citation type="submission" date="2019-08" db="EMBL/GenBank/DDBJ databases">
        <title>The improved chromosome-level genome for the pearl oyster Pinctada fucata martensii using PacBio sequencing and Hi-C.</title>
        <authorList>
            <person name="Zheng Z."/>
        </authorList>
    </citation>
    <scope>NUCLEOTIDE SEQUENCE</scope>
    <source>
        <strain evidence="3">ZZ-2019</strain>
        <tissue evidence="3">Adductor muscle</tissue>
    </source>
</reference>
<evidence type="ECO:0000313" key="3">
    <source>
        <dbReference type="EMBL" id="KAK3108291.1"/>
    </source>
</evidence>
<protein>
    <recommendedName>
        <fullName evidence="2">PiggyBac transposable element-derived protein domain-containing protein</fullName>
    </recommendedName>
</protein>
<keyword evidence="4" id="KW-1185">Reference proteome</keyword>